<dbReference type="PANTHER" id="PTHR48039">
    <property type="entry name" value="RNA-BINDING MOTIF PROTEIN 14B"/>
    <property type="match status" value="1"/>
</dbReference>
<feature type="compositionally biased region" description="Basic and acidic residues" evidence="6">
    <location>
        <begin position="395"/>
        <end position="405"/>
    </location>
</feature>
<comment type="subcellular location">
    <subcellularLocation>
        <location evidence="1">Nucleus</location>
    </subcellularLocation>
</comment>
<feature type="compositionally biased region" description="Polar residues" evidence="6">
    <location>
        <begin position="111"/>
        <end position="124"/>
    </location>
</feature>
<feature type="domain" description="RRM" evidence="7">
    <location>
        <begin position="456"/>
        <end position="561"/>
    </location>
</feature>
<dbReference type="InterPro" id="IPR012677">
    <property type="entry name" value="Nucleotide-bd_a/b_plait_sf"/>
</dbReference>
<dbReference type="GO" id="GO:0003729">
    <property type="term" value="F:mRNA binding"/>
    <property type="evidence" value="ECO:0007669"/>
    <property type="project" value="TreeGrafter"/>
</dbReference>
<reference evidence="9" key="2">
    <citation type="journal article" date="2020" name="Data Brief">
        <title>Transcriptome dataset of Babesia bovis life stages within vertebrate and invertebrate hosts.</title>
        <authorList>
            <person name="Ueti M.W."/>
            <person name="Johnson W.C."/>
            <person name="Kappmeyer L.S."/>
            <person name="Herndon D.R."/>
            <person name="Mousel M.R."/>
            <person name="Reif K.E."/>
            <person name="Taus N.S."/>
            <person name="Ifeonu O.O."/>
            <person name="Silva J.C."/>
            <person name="Suarez C.E."/>
            <person name="Brayton K.A."/>
        </authorList>
    </citation>
    <scope>NUCLEOTIDE SEQUENCE [LARGE SCALE GENOMIC DNA]</scope>
</reference>
<protein>
    <submittedName>
        <fullName evidence="8">RNA binding protein, putative</fullName>
    </submittedName>
</protein>
<feature type="compositionally biased region" description="Basic and acidic residues" evidence="6">
    <location>
        <begin position="1"/>
        <end position="12"/>
    </location>
</feature>
<feature type="domain" description="RRM" evidence="7">
    <location>
        <begin position="632"/>
        <end position="753"/>
    </location>
</feature>
<dbReference type="SMART" id="SM00360">
    <property type="entry name" value="RRM"/>
    <property type="match status" value="4"/>
</dbReference>
<feature type="region of interest" description="Disordered" evidence="6">
    <location>
        <begin position="66"/>
        <end position="136"/>
    </location>
</feature>
<dbReference type="InParanoid" id="A7AV01"/>
<dbReference type="Pfam" id="PF00076">
    <property type="entry name" value="RRM_1"/>
    <property type="match status" value="2"/>
</dbReference>
<dbReference type="eggNOG" id="KOG0127">
    <property type="taxonomic scope" value="Eukaryota"/>
</dbReference>
<accession>A7AV01</accession>
<evidence type="ECO:0000256" key="3">
    <source>
        <dbReference type="ARBA" id="ARBA00022884"/>
    </source>
</evidence>
<feature type="compositionally biased region" description="Basic residues" evidence="6">
    <location>
        <begin position="773"/>
        <end position="792"/>
    </location>
</feature>
<feature type="compositionally biased region" description="Polar residues" evidence="6">
    <location>
        <begin position="795"/>
        <end position="806"/>
    </location>
</feature>
<evidence type="ECO:0000256" key="4">
    <source>
        <dbReference type="ARBA" id="ARBA00023242"/>
    </source>
</evidence>
<dbReference type="AlphaFoldDB" id="A7AV01"/>
<gene>
    <name evidence="8" type="ORF">BBOV_IV000270</name>
</gene>
<keyword evidence="2" id="KW-0677">Repeat</keyword>
<dbReference type="OMA" id="PKTLQCE"/>
<dbReference type="KEGG" id="bbo:BBOV_IV000270"/>
<dbReference type="InterPro" id="IPR051945">
    <property type="entry name" value="RRM_MRD1_RNA_proc_ribogen"/>
</dbReference>
<name>A7AV01_BABBO</name>
<dbReference type="Gene3D" id="3.30.70.330">
    <property type="match status" value="3"/>
</dbReference>
<dbReference type="GO" id="GO:0005634">
    <property type="term" value="C:nucleus"/>
    <property type="evidence" value="ECO:0007669"/>
    <property type="project" value="UniProtKB-SubCell"/>
</dbReference>
<feature type="compositionally biased region" description="Basic and acidic residues" evidence="6">
    <location>
        <begin position="754"/>
        <end position="772"/>
    </location>
</feature>
<dbReference type="PANTHER" id="PTHR48039:SF5">
    <property type="entry name" value="RNA-BINDING PROTEIN 28"/>
    <property type="match status" value="1"/>
</dbReference>
<dbReference type="Proteomes" id="UP000002173">
    <property type="component" value="Unassembled WGS sequence"/>
</dbReference>
<evidence type="ECO:0000256" key="6">
    <source>
        <dbReference type="SAM" id="MobiDB-lite"/>
    </source>
</evidence>
<feature type="region of interest" description="Disordered" evidence="6">
    <location>
        <begin position="395"/>
        <end position="427"/>
    </location>
</feature>
<evidence type="ECO:0000256" key="1">
    <source>
        <dbReference type="ARBA" id="ARBA00004123"/>
    </source>
</evidence>
<feature type="domain" description="RRM" evidence="7">
    <location>
        <begin position="316"/>
        <end position="391"/>
    </location>
</feature>
<proteinExistence type="predicted"/>
<evidence type="ECO:0000259" key="7">
    <source>
        <dbReference type="PROSITE" id="PS50102"/>
    </source>
</evidence>
<evidence type="ECO:0000256" key="5">
    <source>
        <dbReference type="PROSITE-ProRule" id="PRU00176"/>
    </source>
</evidence>
<reference evidence="9" key="3">
    <citation type="journal article" date="2021" name="Int. J. Parasitol.">
        <title>Comparative analysis of gene expression between Babesia bovis blood stages and kinetes allowed by improved genome annotation.</title>
        <authorList>
            <person name="Ueti M.W."/>
            <person name="Johnson W.C."/>
            <person name="Kappmeyer L.S."/>
            <person name="Herndon D.R."/>
            <person name="Mousel M.R."/>
            <person name="Reif K.E."/>
            <person name="Taus N.S."/>
            <person name="Ifeonu O.O."/>
            <person name="Silva J.C."/>
            <person name="Suarez C.E."/>
            <person name="Brayton K.A."/>
        </authorList>
    </citation>
    <scope>NUCLEOTIDE SEQUENCE [LARGE SCALE GENOMIC DNA]</scope>
</reference>
<feature type="compositionally biased region" description="Polar residues" evidence="6">
    <location>
        <begin position="13"/>
        <end position="25"/>
    </location>
</feature>
<feature type="region of interest" description="Disordered" evidence="6">
    <location>
        <begin position="754"/>
        <end position="806"/>
    </location>
</feature>
<dbReference type="STRING" id="5865.A7AV01"/>
<keyword evidence="4" id="KW-0539">Nucleus</keyword>
<reference evidence="8 9" key="1">
    <citation type="journal article" date="2007" name="PLoS Pathog.">
        <title>Genome sequence of Babesia bovis and comparative analysis of apicomplexan hemoprotozoa.</title>
        <authorList>
            <person name="Brayton K.A."/>
            <person name="Lau A.O.T."/>
            <person name="Herndon D.R."/>
            <person name="Hannick L."/>
            <person name="Kappmeyer L.S."/>
            <person name="Berens S.J."/>
            <person name="Bidwell S.L."/>
            <person name="Brown W.C."/>
            <person name="Crabtree J."/>
            <person name="Fadrosh D."/>
            <person name="Feldblum T."/>
            <person name="Forberger H.A."/>
            <person name="Haas B.J."/>
            <person name="Howell J.M."/>
            <person name="Khouri H."/>
            <person name="Koo H."/>
            <person name="Mann D.J."/>
            <person name="Norimine J."/>
            <person name="Paulsen I.T."/>
            <person name="Radune D."/>
            <person name="Ren Q."/>
            <person name="Smith R.K. Jr."/>
            <person name="Suarez C.E."/>
            <person name="White O."/>
            <person name="Wortman J.R."/>
            <person name="Knowles D.P. Jr."/>
            <person name="McElwain T.F."/>
            <person name="Nene V.M."/>
        </authorList>
    </citation>
    <scope>NUCLEOTIDE SEQUENCE [LARGE SCALE GENOMIC DNA]</scope>
    <source>
        <strain evidence="8">T2Bo</strain>
    </source>
</reference>
<comment type="caution">
    <text evidence="8">The sequence shown here is derived from an EMBL/GenBank/DDBJ whole genome shotgun (WGS) entry which is preliminary data.</text>
</comment>
<organism evidence="8 9">
    <name type="scientific">Babesia bovis</name>
    <dbReference type="NCBI Taxonomy" id="5865"/>
    <lineage>
        <taxon>Eukaryota</taxon>
        <taxon>Sar</taxon>
        <taxon>Alveolata</taxon>
        <taxon>Apicomplexa</taxon>
        <taxon>Aconoidasida</taxon>
        <taxon>Piroplasmida</taxon>
        <taxon>Babesiidae</taxon>
        <taxon>Babesia</taxon>
    </lineage>
</organism>
<keyword evidence="9" id="KW-1185">Reference proteome</keyword>
<feature type="region of interest" description="Disordered" evidence="6">
    <location>
        <begin position="1"/>
        <end position="25"/>
    </location>
</feature>
<evidence type="ECO:0000313" key="9">
    <source>
        <dbReference type="Proteomes" id="UP000002173"/>
    </source>
</evidence>
<dbReference type="InterPro" id="IPR035979">
    <property type="entry name" value="RBD_domain_sf"/>
</dbReference>
<dbReference type="InterPro" id="IPR000504">
    <property type="entry name" value="RRM_dom"/>
</dbReference>
<sequence>MKSLEKSGRKTVDNGSGSVEFSTESMLRDIKNVIDSFGVDVTEFGENNEDAIDLSSLPSDRLLIPEDILDDTEDAKPTSADSKRSKRPLDKGVVDDKKPLKKLSAAKLESQETSDTTSAVSSENAGPPTKKPRTSVRLVFTNVDSSEGDFKSLINNHASVCGKYDNCFMTARGKVVVIVANSEIANAYISRLNGYELNGKSISVSISSRLSTDDGKKSYMPSKNSYKSLALHNVPKQVAESDLAKSISDIPGASYKCLEKSDNGTWKVSFDTVQECIKFNSLINGTSLVFTLGDRTKKSRIRCEAPSFGVKTSRAGRVFVQNLPFNTSVKHLEALAHTFDKGATVHMPGGDKKKGFAFIQFTNANVANKAILRLNGSEFRGRNIRLTMALPTEIYADKPKTSEGDHPEDDIDPDNDEHEGSDTSNADLDAATEEGKSLNEDTVNLESNSSADQQQRTIFVRNLSYESTESGLREYFNTFGAVESCKICKDSSGGSRGTAFIMFKNVDDARKVLDLEELALERDAEFARSAETSRSRVKLSKAAGLGFSLNGRRLKLSSAISREEASTLKKREPAPKEEFSNKKHSELLMEGVILETSPEFQNLTPAQKKLQLDSWKEKVEKMKNPNMFVNPKRLCIRNLPNNVDVNNLRTAIASHFRKSVDLKKLYGTAKVDATRTIGKVTLLSDDKRKVTSGDTVMRRRKPFAFIDFDKEELALSALRYLSNNSELFGVKNCLFAEFAIEDSRALYVQRKRKEQYDSKLKEGKEAEPDKPSKAKKRKTYSRGQRQRMKRRESRAAQSSEADAISN</sequence>
<evidence type="ECO:0000313" key="8">
    <source>
        <dbReference type="EMBL" id="EDO05627.1"/>
    </source>
</evidence>
<feature type="compositionally biased region" description="Basic and acidic residues" evidence="6">
    <location>
        <begin position="81"/>
        <end position="98"/>
    </location>
</feature>
<dbReference type="GeneID" id="5477414"/>
<dbReference type="RefSeq" id="XP_001609195.1">
    <property type="nucleotide sequence ID" value="XM_001609145.1"/>
</dbReference>
<dbReference type="SUPFAM" id="SSF54928">
    <property type="entry name" value="RNA-binding domain, RBD"/>
    <property type="match status" value="4"/>
</dbReference>
<feature type="compositionally biased region" description="Acidic residues" evidence="6">
    <location>
        <begin position="406"/>
        <end position="419"/>
    </location>
</feature>
<dbReference type="VEuPathDB" id="PiroplasmaDB:BBOV_IV000270"/>
<dbReference type="EMBL" id="AAXT01000004">
    <property type="protein sequence ID" value="EDO05627.1"/>
    <property type="molecule type" value="Genomic_DNA"/>
</dbReference>
<keyword evidence="3 5" id="KW-0694">RNA-binding</keyword>
<evidence type="ECO:0000256" key="2">
    <source>
        <dbReference type="ARBA" id="ARBA00022737"/>
    </source>
</evidence>
<dbReference type="PROSITE" id="PS50102">
    <property type="entry name" value="RRM"/>
    <property type="match status" value="3"/>
</dbReference>